<dbReference type="Gene3D" id="1.10.287.1080">
    <property type="entry name" value="MazG-like"/>
    <property type="match status" value="1"/>
</dbReference>
<dbReference type="NCBIfam" id="TIGR03188">
    <property type="entry name" value="histidine_hisI"/>
    <property type="match status" value="1"/>
</dbReference>
<feature type="region of interest" description="Phosphoribosyl-AMP cyclohydrolase" evidence="15">
    <location>
        <begin position="1"/>
        <end position="125"/>
    </location>
</feature>
<dbReference type="HAMAP" id="MF_01021">
    <property type="entry name" value="HisI"/>
    <property type="match status" value="1"/>
</dbReference>
<dbReference type="EMBL" id="AFNU02000006">
    <property type="protein sequence ID" value="ERJ11940.1"/>
    <property type="molecule type" value="Genomic_DNA"/>
</dbReference>
<dbReference type="InterPro" id="IPR002496">
    <property type="entry name" value="PRib_AMP_CycHydrolase_dom"/>
</dbReference>
<dbReference type="AlphaFoldDB" id="U2FGD7"/>
<evidence type="ECO:0000256" key="13">
    <source>
        <dbReference type="ARBA" id="ARBA00023102"/>
    </source>
</evidence>
<dbReference type="FunCoup" id="U2FGD7">
    <property type="interactions" value="141"/>
</dbReference>
<dbReference type="InterPro" id="IPR023019">
    <property type="entry name" value="His_synth_HisIE"/>
</dbReference>
<dbReference type="PANTHER" id="PTHR42945">
    <property type="entry name" value="HISTIDINE BIOSYNTHESIS BIFUNCTIONAL PROTEIN"/>
    <property type="match status" value="1"/>
</dbReference>
<comment type="similarity">
    <text evidence="6 15">In the C-terminal section; belongs to the PRA-PH family.</text>
</comment>
<proteinExistence type="inferred from homology"/>
<dbReference type="Gene3D" id="3.10.20.810">
    <property type="entry name" value="Phosphoribosyl-AMP cyclohydrolase"/>
    <property type="match status" value="1"/>
</dbReference>
<keyword evidence="18" id="KW-1185">Reference proteome</keyword>
<dbReference type="InParanoid" id="U2FGD7"/>
<evidence type="ECO:0000256" key="7">
    <source>
        <dbReference type="ARBA" id="ARBA00008299"/>
    </source>
</evidence>
<dbReference type="FunFam" id="3.10.20.810:FF:000001">
    <property type="entry name" value="Histidine biosynthesis bifunctional protein HisIE"/>
    <property type="match status" value="1"/>
</dbReference>
<feature type="region of interest" description="Phosphoribosyl-ATP pyrophosphohydrolase" evidence="15">
    <location>
        <begin position="126"/>
        <end position="214"/>
    </location>
</feature>
<dbReference type="NCBIfam" id="NF000768">
    <property type="entry name" value="PRK00051.1"/>
    <property type="match status" value="1"/>
</dbReference>
<protein>
    <recommendedName>
        <fullName evidence="15">Histidine biosynthesis bifunctional protein HisIE</fullName>
    </recommendedName>
    <domain>
        <recommendedName>
            <fullName evidence="15">Phosphoribosyl-AMP cyclohydrolase</fullName>
            <shortName evidence="15">PRA-CH</shortName>
            <ecNumber evidence="15">3.5.4.19</ecNumber>
        </recommendedName>
    </domain>
    <domain>
        <recommendedName>
            <fullName evidence="15">Phosphoribosyl-ATP pyrophosphatase</fullName>
            <shortName evidence="15">PRA-PH</shortName>
            <ecNumber evidence="15">3.6.1.31</ecNumber>
        </recommendedName>
    </domain>
</protein>
<dbReference type="HAMAP" id="MF_01019">
    <property type="entry name" value="HisIE"/>
    <property type="match status" value="1"/>
</dbReference>
<comment type="pathway">
    <text evidence="5 15">Amino-acid biosynthesis; L-histidine biosynthesis; L-histidine from 5-phospho-alpha-D-ribose 1-diphosphate: step 2/9.</text>
</comment>
<keyword evidence="14 15" id="KW-0511">Multifunctional enzyme</keyword>
<dbReference type="Pfam" id="PF01502">
    <property type="entry name" value="PRA-CH"/>
    <property type="match status" value="1"/>
</dbReference>
<dbReference type="InterPro" id="IPR008179">
    <property type="entry name" value="HisE"/>
</dbReference>
<evidence type="ECO:0000256" key="15">
    <source>
        <dbReference type="HAMAP-Rule" id="MF_01019"/>
    </source>
</evidence>
<dbReference type="InterPro" id="IPR038019">
    <property type="entry name" value="PRib_AMP_CycHydrolase_sf"/>
</dbReference>
<organism evidence="17 18">
    <name type="scientific">Haloplasma contractile SSD-17B</name>
    <dbReference type="NCBI Taxonomy" id="1033810"/>
    <lineage>
        <taxon>Bacteria</taxon>
        <taxon>Bacillati</taxon>
        <taxon>Mycoplasmatota</taxon>
        <taxon>Mollicutes</taxon>
        <taxon>Haloplasmatales</taxon>
        <taxon>Haloplasmataceae</taxon>
        <taxon>Haloplasma</taxon>
    </lineage>
</organism>
<evidence type="ECO:0000256" key="2">
    <source>
        <dbReference type="ARBA" id="ARBA00001460"/>
    </source>
</evidence>
<dbReference type="OrthoDB" id="9795769at2"/>
<sequence length="214" mass="24690">MNFDLKILKWNEQGLIPAIVQEYDSREVLMLAYMNEEALTKTLSSKVAHYYSRSRKELWKKGETSGNFQFVKELTYDCDADTILLKVNQVGVACHTGSKTCFFNTIPLELNEEPETNIKKTQLNILDDLYEVIKYRKGNPLEGSYTSYLFEKGIDKILKKVGEETSEVIIGAKNNDESELVYEISDLVYHLLVLMVNQNVTLDTIEQELKKRRS</sequence>
<dbReference type="PANTHER" id="PTHR42945:SF9">
    <property type="entry name" value="HISTIDINE BIOSYNTHESIS BIFUNCTIONAL PROTEIN HISIE"/>
    <property type="match status" value="1"/>
</dbReference>
<dbReference type="GO" id="GO:0004635">
    <property type="term" value="F:phosphoribosyl-AMP cyclohydrolase activity"/>
    <property type="evidence" value="ECO:0007669"/>
    <property type="project" value="UniProtKB-UniRule"/>
</dbReference>
<evidence type="ECO:0000256" key="9">
    <source>
        <dbReference type="ARBA" id="ARBA00022605"/>
    </source>
</evidence>
<dbReference type="eggNOG" id="COG0140">
    <property type="taxonomic scope" value="Bacteria"/>
</dbReference>
<dbReference type="Proteomes" id="UP000005707">
    <property type="component" value="Unassembled WGS sequence"/>
</dbReference>
<dbReference type="SUPFAM" id="SSF101386">
    <property type="entry name" value="all-alpha NTP pyrophosphatases"/>
    <property type="match status" value="1"/>
</dbReference>
<keyword evidence="12 15" id="KW-0067">ATP-binding</keyword>
<dbReference type="GO" id="GO:0004636">
    <property type="term" value="F:phosphoribosyl-ATP diphosphatase activity"/>
    <property type="evidence" value="ECO:0007669"/>
    <property type="project" value="UniProtKB-UniRule"/>
</dbReference>
<evidence type="ECO:0000256" key="5">
    <source>
        <dbReference type="ARBA" id="ARBA00005204"/>
    </source>
</evidence>
<feature type="domain" description="Phosphoribosyl-AMP cyclohydrolase" evidence="16">
    <location>
        <begin position="30"/>
        <end position="103"/>
    </location>
</feature>
<dbReference type="EC" id="3.6.1.31" evidence="15"/>
<evidence type="ECO:0000313" key="18">
    <source>
        <dbReference type="Proteomes" id="UP000005707"/>
    </source>
</evidence>
<evidence type="ECO:0000256" key="8">
    <source>
        <dbReference type="ARBA" id="ARBA00022490"/>
    </source>
</evidence>
<dbReference type="UniPathway" id="UPA00031">
    <property type="reaction ID" value="UER00007"/>
</dbReference>
<evidence type="ECO:0000256" key="10">
    <source>
        <dbReference type="ARBA" id="ARBA00022741"/>
    </source>
</evidence>
<dbReference type="CDD" id="cd11534">
    <property type="entry name" value="NTP-PPase_HisIE_like"/>
    <property type="match status" value="1"/>
</dbReference>
<keyword evidence="9 15" id="KW-0028">Amino-acid biosynthesis</keyword>
<evidence type="ECO:0000256" key="3">
    <source>
        <dbReference type="ARBA" id="ARBA00004496"/>
    </source>
</evidence>
<dbReference type="GO" id="GO:0000105">
    <property type="term" value="P:L-histidine biosynthetic process"/>
    <property type="evidence" value="ECO:0007669"/>
    <property type="project" value="UniProtKB-UniRule"/>
</dbReference>
<keyword evidence="11 15" id="KW-0378">Hydrolase</keyword>
<dbReference type="SUPFAM" id="SSF141734">
    <property type="entry name" value="HisI-like"/>
    <property type="match status" value="1"/>
</dbReference>
<dbReference type="EC" id="3.5.4.19" evidence="15"/>
<evidence type="ECO:0000256" key="4">
    <source>
        <dbReference type="ARBA" id="ARBA00005169"/>
    </source>
</evidence>
<keyword evidence="13 15" id="KW-0368">Histidine biosynthesis</keyword>
<accession>U2FGD7</accession>
<keyword evidence="10 15" id="KW-0547">Nucleotide-binding</keyword>
<dbReference type="HAMAP" id="MF_01020">
    <property type="entry name" value="HisE"/>
    <property type="match status" value="1"/>
</dbReference>
<evidence type="ECO:0000256" key="6">
    <source>
        <dbReference type="ARBA" id="ARBA00007731"/>
    </source>
</evidence>
<dbReference type="STRING" id="1033810.HLPCO_001854"/>
<keyword evidence="8 15" id="KW-0963">Cytoplasm</keyword>
<dbReference type="InterPro" id="IPR021130">
    <property type="entry name" value="PRib-ATP_PPHydrolase-like"/>
</dbReference>
<reference evidence="17 18" key="1">
    <citation type="journal article" date="2011" name="J. Bacteriol.">
        <title>Genome sequence of Haloplasma contractile, an unusual contractile bacterium from a deep-sea anoxic brine lake.</title>
        <authorList>
            <person name="Antunes A."/>
            <person name="Alam I."/>
            <person name="El Dorry H."/>
            <person name="Siam R."/>
            <person name="Robertson A."/>
            <person name="Bajic V.B."/>
            <person name="Stingl U."/>
        </authorList>
    </citation>
    <scope>NUCLEOTIDE SEQUENCE [LARGE SCALE GENOMIC DNA]</scope>
    <source>
        <strain evidence="17 18">SSD-17B</strain>
    </source>
</reference>
<dbReference type="GO" id="GO:0005737">
    <property type="term" value="C:cytoplasm"/>
    <property type="evidence" value="ECO:0007669"/>
    <property type="project" value="UniProtKB-SubCell"/>
</dbReference>
<comment type="caution">
    <text evidence="17">The sequence shown here is derived from an EMBL/GenBank/DDBJ whole genome shotgun (WGS) entry which is preliminary data.</text>
</comment>
<evidence type="ECO:0000313" key="17">
    <source>
        <dbReference type="EMBL" id="ERJ11940.1"/>
    </source>
</evidence>
<reference evidence="17 18" key="2">
    <citation type="journal article" date="2013" name="PLoS ONE">
        <title>INDIGO - INtegrated Data Warehouse of MIcrobial GenOmes with Examples from the Red Sea Extremophiles.</title>
        <authorList>
            <person name="Alam I."/>
            <person name="Antunes A."/>
            <person name="Kamau A.A."/>
            <person name="Ba Alawi W."/>
            <person name="Kalkatawi M."/>
            <person name="Stingl U."/>
            <person name="Bajic V.B."/>
        </authorList>
    </citation>
    <scope>NUCLEOTIDE SEQUENCE [LARGE SCALE GENOMIC DNA]</scope>
    <source>
        <strain evidence="17 18">SSD-17B</strain>
    </source>
</reference>
<comment type="similarity">
    <text evidence="7 15">In the N-terminal section; belongs to the PRA-CH family.</text>
</comment>
<comment type="pathway">
    <text evidence="4 15">Amino-acid biosynthesis; L-histidine biosynthesis; L-histidine from 5-phospho-alpha-D-ribose 1-diphosphate: step 3/9.</text>
</comment>
<gene>
    <name evidence="15 17" type="primary">hisI</name>
    <name evidence="15" type="synonym">hisIE</name>
    <name evidence="17" type="ORF">HLPCO_001854</name>
</gene>
<dbReference type="GO" id="GO:0005524">
    <property type="term" value="F:ATP binding"/>
    <property type="evidence" value="ECO:0007669"/>
    <property type="project" value="UniProtKB-KW"/>
</dbReference>
<dbReference type="Pfam" id="PF01503">
    <property type="entry name" value="PRA-PH"/>
    <property type="match status" value="1"/>
</dbReference>
<evidence type="ECO:0000256" key="12">
    <source>
        <dbReference type="ARBA" id="ARBA00022840"/>
    </source>
</evidence>
<evidence type="ECO:0000256" key="14">
    <source>
        <dbReference type="ARBA" id="ARBA00023268"/>
    </source>
</evidence>
<comment type="catalytic activity">
    <reaction evidence="1 15">
        <text>1-(5-phospho-beta-D-ribosyl)-5'-AMP + H2O = 1-(5-phospho-beta-D-ribosyl)-5-[(5-phospho-beta-D-ribosylamino)methylideneamino]imidazole-4-carboxamide</text>
        <dbReference type="Rhea" id="RHEA:20049"/>
        <dbReference type="ChEBI" id="CHEBI:15377"/>
        <dbReference type="ChEBI" id="CHEBI:58435"/>
        <dbReference type="ChEBI" id="CHEBI:59457"/>
        <dbReference type="EC" id="3.5.4.19"/>
    </reaction>
</comment>
<dbReference type="RefSeq" id="WP_008827154.1">
    <property type="nucleotide sequence ID" value="NZ_AFNU02000006.1"/>
</dbReference>
<dbReference type="NCBIfam" id="NF002747">
    <property type="entry name" value="PRK02759.1"/>
    <property type="match status" value="1"/>
</dbReference>
<evidence type="ECO:0000256" key="1">
    <source>
        <dbReference type="ARBA" id="ARBA00000024"/>
    </source>
</evidence>
<comment type="subcellular location">
    <subcellularLocation>
        <location evidence="3 15">Cytoplasm</location>
    </subcellularLocation>
</comment>
<evidence type="ECO:0000259" key="16">
    <source>
        <dbReference type="Pfam" id="PF01502"/>
    </source>
</evidence>
<name>U2FGD7_9MOLU</name>
<evidence type="ECO:0000256" key="11">
    <source>
        <dbReference type="ARBA" id="ARBA00022801"/>
    </source>
</evidence>
<dbReference type="eggNOG" id="COG0139">
    <property type="taxonomic scope" value="Bacteria"/>
</dbReference>
<dbReference type="InterPro" id="IPR026660">
    <property type="entry name" value="PRA-CH"/>
</dbReference>
<comment type="catalytic activity">
    <reaction evidence="2 15">
        <text>1-(5-phospho-beta-D-ribosyl)-ATP + H2O = 1-(5-phospho-beta-D-ribosyl)-5'-AMP + diphosphate + H(+)</text>
        <dbReference type="Rhea" id="RHEA:22828"/>
        <dbReference type="ChEBI" id="CHEBI:15377"/>
        <dbReference type="ChEBI" id="CHEBI:15378"/>
        <dbReference type="ChEBI" id="CHEBI:33019"/>
        <dbReference type="ChEBI" id="CHEBI:59457"/>
        <dbReference type="ChEBI" id="CHEBI:73183"/>
        <dbReference type="EC" id="3.6.1.31"/>
    </reaction>
</comment>